<reference evidence="1 2" key="1">
    <citation type="submission" date="2019-01" db="EMBL/GenBank/DDBJ databases">
        <title>Draft genome sequences of the type strains of six Macrococcus species.</title>
        <authorList>
            <person name="Mazhar S."/>
            <person name="Altermann E."/>
            <person name="Hill C."/>
            <person name="Mcauliffe O."/>
        </authorList>
    </citation>
    <scope>NUCLEOTIDE SEQUENCE [LARGE SCALE GENOMIC DNA]</scope>
    <source>
        <strain evidence="1 2">CCM4811</strain>
    </source>
</reference>
<organism evidence="1 2">
    <name type="scientific">Macrococcus brunensis</name>
    <dbReference type="NCBI Taxonomy" id="198483"/>
    <lineage>
        <taxon>Bacteria</taxon>
        <taxon>Bacillati</taxon>
        <taxon>Bacillota</taxon>
        <taxon>Bacilli</taxon>
        <taxon>Bacillales</taxon>
        <taxon>Staphylococcaceae</taxon>
        <taxon>Macrococcus</taxon>
    </lineage>
</organism>
<comment type="caution">
    <text evidence="1">The sequence shown here is derived from an EMBL/GenBank/DDBJ whole genome shotgun (WGS) entry which is preliminary data.</text>
</comment>
<accession>A0A4R6BBB5</accession>
<evidence type="ECO:0000313" key="1">
    <source>
        <dbReference type="EMBL" id="TDL94269.1"/>
    </source>
</evidence>
<gene>
    <name evidence="1" type="ORF">ERX27_09160</name>
</gene>
<dbReference type="InterPro" id="IPR036249">
    <property type="entry name" value="Thioredoxin-like_sf"/>
</dbReference>
<dbReference type="CDD" id="cd02947">
    <property type="entry name" value="TRX_family"/>
    <property type="match status" value="1"/>
</dbReference>
<dbReference type="Proteomes" id="UP000295310">
    <property type="component" value="Unassembled WGS sequence"/>
</dbReference>
<sequence length="105" mass="12420">MVKLNIYEEWLKILNNNEKKLLYTMTTGCSVCHADYPRVKALVEEEQISGYYLMADEIPEAAGQLSLFTSPVVMLFNQDREYHRQARIIDFETLHTRMKQLKLEY</sequence>
<dbReference type="Gene3D" id="3.40.30.10">
    <property type="entry name" value="Glutaredoxin"/>
    <property type="match status" value="1"/>
</dbReference>
<proteinExistence type="predicted"/>
<evidence type="ECO:0000313" key="2">
    <source>
        <dbReference type="Proteomes" id="UP000295310"/>
    </source>
</evidence>
<dbReference type="AlphaFoldDB" id="A0A4R6BBB5"/>
<dbReference type="EMBL" id="SCWA01000018">
    <property type="protein sequence ID" value="TDL94269.1"/>
    <property type="molecule type" value="Genomic_DNA"/>
</dbReference>
<name>A0A4R6BBB5_9STAP</name>
<dbReference type="SUPFAM" id="SSF52833">
    <property type="entry name" value="Thioredoxin-like"/>
    <property type="match status" value="1"/>
</dbReference>
<keyword evidence="2" id="KW-1185">Reference proteome</keyword>
<dbReference type="RefSeq" id="WP_133432536.1">
    <property type="nucleotide sequence ID" value="NZ_SCWA01000018.1"/>
</dbReference>
<dbReference type="OrthoDB" id="411356at2"/>
<protein>
    <submittedName>
        <fullName evidence="1">Thioredoxin</fullName>
    </submittedName>
</protein>